<evidence type="ECO:0000313" key="2">
    <source>
        <dbReference type="Proteomes" id="UP001347796"/>
    </source>
</evidence>
<dbReference type="EMBL" id="JAZGQO010000009">
    <property type="protein sequence ID" value="KAK6178320.1"/>
    <property type="molecule type" value="Genomic_DNA"/>
</dbReference>
<reference evidence="1 2" key="1">
    <citation type="submission" date="2024-01" db="EMBL/GenBank/DDBJ databases">
        <title>The genome of the rayed Mediterranean limpet Patella caerulea (Linnaeus, 1758).</title>
        <authorList>
            <person name="Anh-Thu Weber A."/>
            <person name="Halstead-Nussloch G."/>
        </authorList>
    </citation>
    <scope>NUCLEOTIDE SEQUENCE [LARGE SCALE GENOMIC DNA]</scope>
    <source>
        <strain evidence="1">AATW-2023a</strain>
        <tissue evidence="1">Whole specimen</tissue>
    </source>
</reference>
<accession>A0AAN8PWK0</accession>
<dbReference type="AlphaFoldDB" id="A0AAN8PWK0"/>
<keyword evidence="2" id="KW-1185">Reference proteome</keyword>
<organism evidence="1 2">
    <name type="scientific">Patella caerulea</name>
    <name type="common">Rayed Mediterranean limpet</name>
    <dbReference type="NCBI Taxonomy" id="87958"/>
    <lineage>
        <taxon>Eukaryota</taxon>
        <taxon>Metazoa</taxon>
        <taxon>Spiralia</taxon>
        <taxon>Lophotrochozoa</taxon>
        <taxon>Mollusca</taxon>
        <taxon>Gastropoda</taxon>
        <taxon>Patellogastropoda</taxon>
        <taxon>Patelloidea</taxon>
        <taxon>Patellidae</taxon>
        <taxon>Patella</taxon>
    </lineage>
</organism>
<proteinExistence type="predicted"/>
<dbReference type="SUPFAM" id="SSF56219">
    <property type="entry name" value="DNase I-like"/>
    <property type="match status" value="1"/>
</dbReference>
<sequence length="115" mass="12934">MELLDDSTKFLENLDGATCIADDFPLPRYSKDSKTNNFGLKLLTLCATLNVHIVNGRLDSDRIGELTCIKHNGASVVDYLIVSNCIFNLITNLYVQQRTESDHLPLEFTIVCNIR</sequence>
<dbReference type="Proteomes" id="UP001347796">
    <property type="component" value="Unassembled WGS sequence"/>
</dbReference>
<evidence type="ECO:0000313" key="1">
    <source>
        <dbReference type="EMBL" id="KAK6178320.1"/>
    </source>
</evidence>
<name>A0AAN8PWK0_PATCE</name>
<comment type="caution">
    <text evidence="1">The sequence shown here is derived from an EMBL/GenBank/DDBJ whole genome shotgun (WGS) entry which is preliminary data.</text>
</comment>
<dbReference type="InterPro" id="IPR036691">
    <property type="entry name" value="Endo/exonu/phosph_ase_sf"/>
</dbReference>
<dbReference type="Gene3D" id="3.60.10.10">
    <property type="entry name" value="Endonuclease/exonuclease/phosphatase"/>
    <property type="match status" value="1"/>
</dbReference>
<gene>
    <name evidence="1" type="ORF">SNE40_013119</name>
</gene>
<protein>
    <submittedName>
        <fullName evidence="1">Uncharacterized protein</fullName>
    </submittedName>
</protein>